<dbReference type="EMBL" id="FMYF01000002">
    <property type="protein sequence ID" value="SDB80587.1"/>
    <property type="molecule type" value="Genomic_DNA"/>
</dbReference>
<evidence type="ECO:0000313" key="3">
    <source>
        <dbReference type="EMBL" id="SDB80587.1"/>
    </source>
</evidence>
<sequence length="278" mass="30405">MNPITSRDVLAGEHLLRVYEAGDPSAPTILWLHGSGPGAGALSNWRALLSTMPSYHHVAPDLLGYADSEHPDLPPGVPATVAARAASILALLDELGLAKVHVVGNSMGGMITLRLLLEAPERFDRAILMGSGGAPVPPTEDLIRMVTFYREPTPATMQDLIGRFVHDTAMFGDRLQEISEDRTAVATRLDVRRSHEATFAPGGEPLVYTAEQLATITQEVLLVHGREDRMIPREASWYFEEHLPNAQLHVLPHAGHWVQIEQVERFRALAELFLGEGA</sequence>
<dbReference type="GO" id="GO:0016020">
    <property type="term" value="C:membrane"/>
    <property type="evidence" value="ECO:0007669"/>
    <property type="project" value="TreeGrafter"/>
</dbReference>
<dbReference type="STRING" id="1577474.GA0111570_102378"/>
<accession>A0A1G6GF22</accession>
<dbReference type="GO" id="GO:0016787">
    <property type="term" value="F:hydrolase activity"/>
    <property type="evidence" value="ECO:0007669"/>
    <property type="project" value="UniProtKB-KW"/>
</dbReference>
<dbReference type="Pfam" id="PF00561">
    <property type="entry name" value="Abhydrolase_1"/>
    <property type="match status" value="1"/>
</dbReference>
<evidence type="ECO:0000256" key="1">
    <source>
        <dbReference type="ARBA" id="ARBA00022801"/>
    </source>
</evidence>
<protein>
    <submittedName>
        <fullName evidence="3">Pimeloyl-ACP methyl ester carboxylesterase</fullName>
    </submittedName>
</protein>
<dbReference type="PANTHER" id="PTHR43798">
    <property type="entry name" value="MONOACYLGLYCEROL LIPASE"/>
    <property type="match status" value="1"/>
</dbReference>
<dbReference type="InterPro" id="IPR029058">
    <property type="entry name" value="AB_hydrolase_fold"/>
</dbReference>
<evidence type="ECO:0000313" key="4">
    <source>
        <dbReference type="Proteomes" id="UP000199086"/>
    </source>
</evidence>
<dbReference type="RefSeq" id="WP_092606799.1">
    <property type="nucleotide sequence ID" value="NZ_FMYF01000002.1"/>
</dbReference>
<dbReference type="InterPro" id="IPR050266">
    <property type="entry name" value="AB_hydrolase_sf"/>
</dbReference>
<dbReference type="PANTHER" id="PTHR43798:SF31">
    <property type="entry name" value="AB HYDROLASE SUPERFAMILY PROTEIN YCLE"/>
    <property type="match status" value="1"/>
</dbReference>
<dbReference type="Proteomes" id="UP000199086">
    <property type="component" value="Unassembled WGS sequence"/>
</dbReference>
<dbReference type="InterPro" id="IPR000073">
    <property type="entry name" value="AB_hydrolase_1"/>
</dbReference>
<evidence type="ECO:0000259" key="2">
    <source>
        <dbReference type="Pfam" id="PF00561"/>
    </source>
</evidence>
<name>A0A1G6GF22_9ACTN</name>
<dbReference type="PRINTS" id="PR00111">
    <property type="entry name" value="ABHYDROLASE"/>
</dbReference>
<dbReference type="SUPFAM" id="SSF53474">
    <property type="entry name" value="alpha/beta-Hydrolases"/>
    <property type="match status" value="1"/>
</dbReference>
<gene>
    <name evidence="3" type="ORF">GA0111570_102378</name>
</gene>
<organism evidence="3 4">
    <name type="scientific">Raineyella antarctica</name>
    <dbReference type="NCBI Taxonomy" id="1577474"/>
    <lineage>
        <taxon>Bacteria</taxon>
        <taxon>Bacillati</taxon>
        <taxon>Actinomycetota</taxon>
        <taxon>Actinomycetes</taxon>
        <taxon>Propionibacteriales</taxon>
        <taxon>Propionibacteriaceae</taxon>
        <taxon>Raineyella</taxon>
    </lineage>
</organism>
<dbReference type="AlphaFoldDB" id="A0A1G6GF22"/>
<reference evidence="3 4" key="1">
    <citation type="submission" date="2016-06" db="EMBL/GenBank/DDBJ databases">
        <authorList>
            <person name="Olsen C.W."/>
            <person name="Carey S."/>
            <person name="Hinshaw L."/>
            <person name="Karasin A.I."/>
        </authorList>
    </citation>
    <scope>NUCLEOTIDE SEQUENCE [LARGE SCALE GENOMIC DNA]</scope>
    <source>
        <strain evidence="3 4">LZ-22</strain>
    </source>
</reference>
<dbReference type="Gene3D" id="3.40.50.1820">
    <property type="entry name" value="alpha/beta hydrolase"/>
    <property type="match status" value="1"/>
</dbReference>
<keyword evidence="1" id="KW-0378">Hydrolase</keyword>
<feature type="domain" description="AB hydrolase-1" evidence="2">
    <location>
        <begin position="27"/>
        <end position="261"/>
    </location>
</feature>
<dbReference type="OrthoDB" id="4481859at2"/>
<keyword evidence="4" id="KW-1185">Reference proteome</keyword>
<proteinExistence type="predicted"/>